<feature type="transmembrane region" description="Helical" evidence="1">
    <location>
        <begin position="12"/>
        <end position="30"/>
    </location>
</feature>
<proteinExistence type="predicted"/>
<reference evidence="2" key="1">
    <citation type="journal article" date="2020" name="Nature">
        <title>Giant virus diversity and host interactions through global metagenomics.</title>
        <authorList>
            <person name="Schulz F."/>
            <person name="Roux S."/>
            <person name="Paez-Espino D."/>
            <person name="Jungbluth S."/>
            <person name="Walsh D.A."/>
            <person name="Denef V.J."/>
            <person name="McMahon K.D."/>
            <person name="Konstantinidis K.T."/>
            <person name="Eloe-Fadrosh E.A."/>
            <person name="Kyrpides N.C."/>
            <person name="Woyke T."/>
        </authorList>
    </citation>
    <scope>NUCLEOTIDE SEQUENCE</scope>
    <source>
        <strain evidence="2">GVMAG-M-3300017651-5</strain>
    </source>
</reference>
<keyword evidence="1" id="KW-1133">Transmembrane helix</keyword>
<organism evidence="2">
    <name type="scientific">viral metagenome</name>
    <dbReference type="NCBI Taxonomy" id="1070528"/>
    <lineage>
        <taxon>unclassified sequences</taxon>
        <taxon>metagenomes</taxon>
        <taxon>organismal metagenomes</taxon>
    </lineage>
</organism>
<evidence type="ECO:0000313" key="2">
    <source>
        <dbReference type="EMBL" id="QHS92920.1"/>
    </source>
</evidence>
<keyword evidence="1" id="KW-0472">Membrane</keyword>
<dbReference type="AlphaFoldDB" id="A0A6C0BLK5"/>
<dbReference type="EMBL" id="MN739193">
    <property type="protein sequence ID" value="QHS92920.1"/>
    <property type="molecule type" value="Genomic_DNA"/>
</dbReference>
<sequence length="32" mass="3701">MFQQCSSIDSFTSTVINLSISLSLLEYIIYRK</sequence>
<accession>A0A6C0BLK5</accession>
<name>A0A6C0BLK5_9ZZZZ</name>
<evidence type="ECO:0000256" key="1">
    <source>
        <dbReference type="SAM" id="Phobius"/>
    </source>
</evidence>
<keyword evidence="1" id="KW-0812">Transmembrane</keyword>
<protein>
    <submittedName>
        <fullName evidence="2">Uncharacterized protein</fullName>
    </submittedName>
</protein>